<dbReference type="InterPro" id="IPR036412">
    <property type="entry name" value="HAD-like_sf"/>
</dbReference>
<dbReference type="GO" id="GO:0005829">
    <property type="term" value="C:cytosol"/>
    <property type="evidence" value="ECO:0007669"/>
    <property type="project" value="TreeGrafter"/>
</dbReference>
<dbReference type="GO" id="GO:0008967">
    <property type="term" value="F:phosphoglycolate phosphatase activity"/>
    <property type="evidence" value="ECO:0007669"/>
    <property type="project" value="TreeGrafter"/>
</dbReference>
<organism evidence="1 2">
    <name type="scientific">Alkalibacter saccharofermentans DSM 14828</name>
    <dbReference type="NCBI Taxonomy" id="1120975"/>
    <lineage>
        <taxon>Bacteria</taxon>
        <taxon>Bacillati</taxon>
        <taxon>Bacillota</taxon>
        <taxon>Clostridia</taxon>
        <taxon>Eubacteriales</taxon>
        <taxon>Eubacteriaceae</taxon>
        <taxon>Alkalibacter</taxon>
    </lineage>
</organism>
<dbReference type="InterPro" id="IPR023198">
    <property type="entry name" value="PGP-like_dom2"/>
</dbReference>
<dbReference type="InterPro" id="IPR023214">
    <property type="entry name" value="HAD_sf"/>
</dbReference>
<protein>
    <submittedName>
        <fullName evidence="1">Phosphoglycolate phosphatase</fullName>
    </submittedName>
</protein>
<dbReference type="OrthoDB" id="9792518at2"/>
<evidence type="ECO:0000313" key="1">
    <source>
        <dbReference type="EMBL" id="SHE99182.1"/>
    </source>
</evidence>
<dbReference type="Gene3D" id="3.40.50.1000">
    <property type="entry name" value="HAD superfamily/HAD-like"/>
    <property type="match status" value="1"/>
</dbReference>
<dbReference type="EMBL" id="FQTU01000011">
    <property type="protein sequence ID" value="SHE99182.1"/>
    <property type="molecule type" value="Genomic_DNA"/>
</dbReference>
<dbReference type="InterPro" id="IPR050155">
    <property type="entry name" value="HAD-like_hydrolase_sf"/>
</dbReference>
<dbReference type="NCBIfam" id="TIGR01549">
    <property type="entry name" value="HAD-SF-IA-v1"/>
    <property type="match status" value="1"/>
</dbReference>
<dbReference type="AlphaFoldDB" id="A0A1M4Y131"/>
<dbReference type="Pfam" id="PF00702">
    <property type="entry name" value="Hydrolase"/>
    <property type="match status" value="1"/>
</dbReference>
<dbReference type="PANTHER" id="PTHR43434:SF1">
    <property type="entry name" value="PHOSPHOGLYCOLATE PHOSPHATASE"/>
    <property type="match status" value="1"/>
</dbReference>
<dbReference type="STRING" id="1120975.SAMN02746064_01647"/>
<dbReference type="SFLD" id="SFLDS00003">
    <property type="entry name" value="Haloacid_Dehalogenase"/>
    <property type="match status" value="1"/>
</dbReference>
<reference evidence="1 2" key="1">
    <citation type="submission" date="2016-11" db="EMBL/GenBank/DDBJ databases">
        <authorList>
            <person name="Jaros S."/>
            <person name="Januszkiewicz K."/>
            <person name="Wedrychowicz H."/>
        </authorList>
    </citation>
    <scope>NUCLEOTIDE SEQUENCE [LARGE SCALE GENOMIC DNA]</scope>
    <source>
        <strain evidence="1 2">DSM 14828</strain>
    </source>
</reference>
<dbReference type="InterPro" id="IPR006439">
    <property type="entry name" value="HAD-SF_hydro_IA"/>
</dbReference>
<name>A0A1M4Y131_9FIRM</name>
<dbReference type="Gene3D" id="1.10.150.240">
    <property type="entry name" value="Putative phosphatase, domain 2"/>
    <property type="match status" value="1"/>
</dbReference>
<proteinExistence type="predicted"/>
<sequence length="219" mass="25535">MLSDVKTIIFDFDGTLHESIRIYAPAFRKAYAYLVNEGYVEDRHWADEEISAWLGYSPLDMWKNFLPELEKSVREKASLIIRDEMSSLLQNKRGRLYDGAIEVLEHLKSRGYLLVFLSNCRESYKDAVRDIYGLDKYFVEFITTEAHGFKPKHQIVREIKDRLDQEILIIGDRLQDIEAGFLNDIETIACRYGYGKEEEFILANHIIDDISELLKAADI</sequence>
<accession>A0A1M4Y131</accession>
<dbReference type="SUPFAM" id="SSF56784">
    <property type="entry name" value="HAD-like"/>
    <property type="match status" value="1"/>
</dbReference>
<dbReference type="GO" id="GO:0006281">
    <property type="term" value="P:DNA repair"/>
    <property type="evidence" value="ECO:0007669"/>
    <property type="project" value="TreeGrafter"/>
</dbReference>
<gene>
    <name evidence="1" type="ORF">SAMN02746064_01647</name>
</gene>
<keyword evidence="2" id="KW-1185">Reference proteome</keyword>
<dbReference type="Proteomes" id="UP000184251">
    <property type="component" value="Unassembled WGS sequence"/>
</dbReference>
<evidence type="ECO:0000313" key="2">
    <source>
        <dbReference type="Proteomes" id="UP000184251"/>
    </source>
</evidence>
<dbReference type="PANTHER" id="PTHR43434">
    <property type="entry name" value="PHOSPHOGLYCOLATE PHOSPHATASE"/>
    <property type="match status" value="1"/>
</dbReference>
<dbReference type="SFLD" id="SFLDG01129">
    <property type="entry name" value="C1.5:_HAD__Beta-PGM__Phosphata"/>
    <property type="match status" value="1"/>
</dbReference>
<dbReference type="RefSeq" id="WP_073270943.1">
    <property type="nucleotide sequence ID" value="NZ_FQTU01000011.1"/>
</dbReference>